<reference evidence="1 2" key="1">
    <citation type="journal article" date="2017" name="Genome Biol.">
        <title>New reference genome sequences of hot pepper reveal the massive evolution of plant disease-resistance genes by retroduplication.</title>
        <authorList>
            <person name="Kim S."/>
            <person name="Park J."/>
            <person name="Yeom S.I."/>
            <person name="Kim Y.M."/>
            <person name="Seo E."/>
            <person name="Kim K.T."/>
            <person name="Kim M.S."/>
            <person name="Lee J.M."/>
            <person name="Cheong K."/>
            <person name="Shin H.S."/>
            <person name="Kim S.B."/>
            <person name="Han K."/>
            <person name="Lee J."/>
            <person name="Park M."/>
            <person name="Lee H.A."/>
            <person name="Lee H.Y."/>
            <person name="Lee Y."/>
            <person name="Oh S."/>
            <person name="Lee J.H."/>
            <person name="Choi E."/>
            <person name="Choi E."/>
            <person name="Lee S.E."/>
            <person name="Jeon J."/>
            <person name="Kim H."/>
            <person name="Choi G."/>
            <person name="Song H."/>
            <person name="Lee J."/>
            <person name="Lee S.C."/>
            <person name="Kwon J.K."/>
            <person name="Lee H.Y."/>
            <person name="Koo N."/>
            <person name="Hong Y."/>
            <person name="Kim R.W."/>
            <person name="Kang W.H."/>
            <person name="Huh J.H."/>
            <person name="Kang B.C."/>
            <person name="Yang T.J."/>
            <person name="Lee Y.H."/>
            <person name="Bennetzen J.L."/>
            <person name="Choi D."/>
        </authorList>
    </citation>
    <scope>NUCLEOTIDE SEQUENCE [LARGE SCALE GENOMIC DNA]</scope>
    <source>
        <strain evidence="2">cv. PBC81</strain>
    </source>
</reference>
<organism evidence="1 2">
    <name type="scientific">Capsicum baccatum</name>
    <name type="common">Peruvian pepper</name>
    <dbReference type="NCBI Taxonomy" id="33114"/>
    <lineage>
        <taxon>Eukaryota</taxon>
        <taxon>Viridiplantae</taxon>
        <taxon>Streptophyta</taxon>
        <taxon>Embryophyta</taxon>
        <taxon>Tracheophyta</taxon>
        <taxon>Spermatophyta</taxon>
        <taxon>Magnoliopsida</taxon>
        <taxon>eudicotyledons</taxon>
        <taxon>Gunneridae</taxon>
        <taxon>Pentapetalae</taxon>
        <taxon>asterids</taxon>
        <taxon>lamiids</taxon>
        <taxon>Solanales</taxon>
        <taxon>Solanaceae</taxon>
        <taxon>Solanoideae</taxon>
        <taxon>Capsiceae</taxon>
        <taxon>Capsicum</taxon>
    </lineage>
</organism>
<sequence length="93" mass="10766">MGKVAPERLWLDNYSVKGRKYECYGILLMLMLTWSLGERQNLWIELKNIHGHQQGPRLAMGDYNAIKAANDRVIGRTCTEAKLKDFNELLEDI</sequence>
<name>A0A2G2WKF6_CAPBA</name>
<dbReference type="Proteomes" id="UP000224567">
    <property type="component" value="Unassembled WGS sequence"/>
</dbReference>
<proteinExistence type="predicted"/>
<evidence type="ECO:0000313" key="2">
    <source>
        <dbReference type="Proteomes" id="UP000224567"/>
    </source>
</evidence>
<reference evidence="2" key="2">
    <citation type="journal article" date="2017" name="J. Anim. Genet.">
        <title>Multiple reference genome sequences of hot pepper reveal the massive evolution of plant disease resistance genes by retroduplication.</title>
        <authorList>
            <person name="Kim S."/>
            <person name="Park J."/>
            <person name="Yeom S.-I."/>
            <person name="Kim Y.-M."/>
            <person name="Seo E."/>
            <person name="Kim K.-T."/>
            <person name="Kim M.-S."/>
            <person name="Lee J.M."/>
            <person name="Cheong K."/>
            <person name="Shin H.-S."/>
            <person name="Kim S.-B."/>
            <person name="Han K."/>
            <person name="Lee J."/>
            <person name="Park M."/>
            <person name="Lee H.-A."/>
            <person name="Lee H.-Y."/>
            <person name="Lee Y."/>
            <person name="Oh S."/>
            <person name="Lee J.H."/>
            <person name="Choi E."/>
            <person name="Choi E."/>
            <person name="Lee S.E."/>
            <person name="Jeon J."/>
            <person name="Kim H."/>
            <person name="Choi G."/>
            <person name="Song H."/>
            <person name="Lee J."/>
            <person name="Lee S.-C."/>
            <person name="Kwon J.-K."/>
            <person name="Lee H.-Y."/>
            <person name="Koo N."/>
            <person name="Hong Y."/>
            <person name="Kim R.W."/>
            <person name="Kang W.-H."/>
            <person name="Huh J.H."/>
            <person name="Kang B.-C."/>
            <person name="Yang T.-J."/>
            <person name="Lee Y.-H."/>
            <person name="Bennetzen J.L."/>
            <person name="Choi D."/>
        </authorList>
    </citation>
    <scope>NUCLEOTIDE SEQUENCE [LARGE SCALE GENOMIC DNA]</scope>
    <source>
        <strain evidence="2">cv. PBC81</strain>
    </source>
</reference>
<accession>A0A2G2WKF6</accession>
<dbReference type="OrthoDB" id="1304557at2759"/>
<protein>
    <submittedName>
        <fullName evidence="1">Uncharacterized protein</fullName>
    </submittedName>
</protein>
<dbReference type="AlphaFoldDB" id="A0A2G2WKF6"/>
<evidence type="ECO:0000313" key="1">
    <source>
        <dbReference type="EMBL" id="PHT45711.1"/>
    </source>
</evidence>
<dbReference type="EMBL" id="MLFT02000006">
    <property type="protein sequence ID" value="PHT45711.1"/>
    <property type="molecule type" value="Genomic_DNA"/>
</dbReference>
<keyword evidence="2" id="KW-1185">Reference proteome</keyword>
<comment type="caution">
    <text evidence="1">The sequence shown here is derived from an EMBL/GenBank/DDBJ whole genome shotgun (WGS) entry which is preliminary data.</text>
</comment>
<gene>
    <name evidence="1" type="ORF">CQW23_14869</name>
</gene>